<name>A0ABU0NI51_STRRH</name>
<comment type="caution">
    <text evidence="1">The sequence shown here is derived from an EMBL/GenBank/DDBJ whole genome shotgun (WGS) entry which is preliminary data.</text>
</comment>
<organism evidence="1 2">
    <name type="scientific">Streptomyces rishiriensis</name>
    <dbReference type="NCBI Taxonomy" id="68264"/>
    <lineage>
        <taxon>Bacteria</taxon>
        <taxon>Bacillati</taxon>
        <taxon>Actinomycetota</taxon>
        <taxon>Actinomycetes</taxon>
        <taxon>Kitasatosporales</taxon>
        <taxon>Streptomycetaceae</taxon>
        <taxon>Streptomyces</taxon>
    </lineage>
</organism>
<gene>
    <name evidence="1" type="ORF">QF030_000970</name>
</gene>
<evidence type="ECO:0000313" key="1">
    <source>
        <dbReference type="EMBL" id="MDQ0578792.1"/>
    </source>
</evidence>
<keyword evidence="2" id="KW-1185">Reference proteome</keyword>
<dbReference type="EMBL" id="JAUSWV010000002">
    <property type="protein sequence ID" value="MDQ0578792.1"/>
    <property type="molecule type" value="Genomic_DNA"/>
</dbReference>
<accession>A0ABU0NI51</accession>
<evidence type="ECO:0008006" key="3">
    <source>
        <dbReference type="Google" id="ProtNLM"/>
    </source>
</evidence>
<evidence type="ECO:0000313" key="2">
    <source>
        <dbReference type="Proteomes" id="UP001230654"/>
    </source>
</evidence>
<dbReference type="RefSeq" id="WP_307161370.1">
    <property type="nucleotide sequence ID" value="NZ_JAUSWV010000002.1"/>
</dbReference>
<proteinExistence type="predicted"/>
<dbReference type="Proteomes" id="UP001230654">
    <property type="component" value="Unassembled WGS sequence"/>
</dbReference>
<protein>
    <recommendedName>
        <fullName evidence="3">Acyl carrier protein</fullName>
    </recommendedName>
</protein>
<reference evidence="1 2" key="1">
    <citation type="submission" date="2023-07" db="EMBL/GenBank/DDBJ databases">
        <title>Comparative genomics of wheat-associated soil bacteria to identify genetic determinants of phenazine resistance.</title>
        <authorList>
            <person name="Mouncey N."/>
        </authorList>
    </citation>
    <scope>NUCLEOTIDE SEQUENCE [LARGE SCALE GENOMIC DNA]</scope>
    <source>
        <strain evidence="1 2">B2I6</strain>
    </source>
</reference>
<sequence>MTLADLMVDVLFEYEITDLSLGFHSEYHATTELVERLLTDVRDRVTGSRLDDRASFTTFSS</sequence>